<evidence type="ECO:0000313" key="6">
    <source>
        <dbReference type="EMBL" id="MFH6985482.1"/>
    </source>
</evidence>
<sequence length="296" mass="32387">MAKIKPSDVSVPEFHQLLLGTIAPRPIAFASTVDKEGHVNLSPFSFFNVFSANPPILVFSPARRARDNSTKHTLENVLEVPEVTISIVNYSMVEQMSLASSEYDRGVDEFVKSGLTAVASDTVRPPRVGEAPAAYECKVIEVKPLGENGGAGNLVICEVQLAHISDDIFLNSKIDPFKLDAVSRMGGDWYCRAQGDALFEVVKPIKTKGMGVDNIPKSIRNSKVLTGNHLGKLGNVESIPSEQEVNDFANEPEVSAILQYVDHEPDRIQEELHKLAAQHLDAGDPLAAWKVLLQEY</sequence>
<keyword evidence="3" id="KW-0288">FMN</keyword>
<keyword evidence="7" id="KW-1185">Reference proteome</keyword>
<dbReference type="Gene3D" id="2.30.110.10">
    <property type="entry name" value="Electron Transport, Fmn-binding Protein, Chain A"/>
    <property type="match status" value="1"/>
</dbReference>
<accession>A0ABW7NDB4</accession>
<dbReference type="Proteomes" id="UP001610063">
    <property type="component" value="Unassembled WGS sequence"/>
</dbReference>
<dbReference type="GO" id="GO:0016491">
    <property type="term" value="F:oxidoreductase activity"/>
    <property type="evidence" value="ECO:0007669"/>
    <property type="project" value="UniProtKB-KW"/>
</dbReference>
<dbReference type="InterPro" id="IPR012349">
    <property type="entry name" value="Split_barrel_FMN-bd"/>
</dbReference>
<evidence type="ECO:0000259" key="5">
    <source>
        <dbReference type="SMART" id="SM00903"/>
    </source>
</evidence>
<name>A0ABW7NDB4_9BACT</name>
<evidence type="ECO:0000256" key="1">
    <source>
        <dbReference type="ARBA" id="ARBA00001917"/>
    </source>
</evidence>
<gene>
    <name evidence="6" type="ORF">ACHKAR_18670</name>
</gene>
<comment type="cofactor">
    <cofactor evidence="1">
        <name>FMN</name>
        <dbReference type="ChEBI" id="CHEBI:58210"/>
    </cofactor>
</comment>
<evidence type="ECO:0000256" key="2">
    <source>
        <dbReference type="ARBA" id="ARBA00022630"/>
    </source>
</evidence>
<proteinExistence type="inferred from homology"/>
<keyword evidence="2" id="KW-0285">Flavoprotein</keyword>
<comment type="caution">
    <text evidence="6">The sequence shown here is derived from an EMBL/GenBank/DDBJ whole genome shotgun (WGS) entry which is preliminary data.</text>
</comment>
<dbReference type="SMART" id="SM00903">
    <property type="entry name" value="Flavin_Reduct"/>
    <property type="match status" value="1"/>
</dbReference>
<dbReference type="SUPFAM" id="SSF50475">
    <property type="entry name" value="FMN-binding split barrel"/>
    <property type="match status" value="1"/>
</dbReference>
<dbReference type="PANTHER" id="PTHR33798:SF5">
    <property type="entry name" value="FLAVIN REDUCTASE LIKE DOMAIN-CONTAINING PROTEIN"/>
    <property type="match status" value="1"/>
</dbReference>
<dbReference type="PANTHER" id="PTHR33798">
    <property type="entry name" value="FLAVOPROTEIN OXYGENASE"/>
    <property type="match status" value="1"/>
</dbReference>
<protein>
    <submittedName>
        <fullName evidence="6">Flavin reductase family protein</fullName>
        <ecNumber evidence="6">1.5.1.-</ecNumber>
    </submittedName>
</protein>
<evidence type="ECO:0000313" key="7">
    <source>
        <dbReference type="Proteomes" id="UP001610063"/>
    </source>
</evidence>
<comment type="similarity">
    <text evidence="4">Belongs to the flavoredoxin family.</text>
</comment>
<dbReference type="EC" id="1.5.1.-" evidence="6"/>
<dbReference type="Pfam" id="PF01613">
    <property type="entry name" value="Flavin_Reduct"/>
    <property type="match status" value="1"/>
</dbReference>
<feature type="domain" description="Flavin reductase like" evidence="5">
    <location>
        <begin position="22"/>
        <end position="171"/>
    </location>
</feature>
<evidence type="ECO:0000256" key="4">
    <source>
        <dbReference type="ARBA" id="ARBA00038054"/>
    </source>
</evidence>
<dbReference type="EMBL" id="JBIPKE010000020">
    <property type="protein sequence ID" value="MFH6985482.1"/>
    <property type="molecule type" value="Genomic_DNA"/>
</dbReference>
<reference evidence="6 7" key="1">
    <citation type="journal article" date="2013" name="Int. J. Syst. Evol. Microbiol.">
        <title>Marinoscillum luteum sp. nov., isolated from marine sediment.</title>
        <authorList>
            <person name="Cha I.T."/>
            <person name="Park S.J."/>
            <person name="Kim S.J."/>
            <person name="Kim J.G."/>
            <person name="Jung M.Y."/>
            <person name="Shin K.S."/>
            <person name="Kwon K.K."/>
            <person name="Yang S.H."/>
            <person name="Seo Y.S."/>
            <person name="Rhee S.K."/>
        </authorList>
    </citation>
    <scope>NUCLEOTIDE SEQUENCE [LARGE SCALE GENOMIC DNA]</scope>
    <source>
        <strain evidence="6 7">KCTC 23939</strain>
    </source>
</reference>
<organism evidence="6 7">
    <name type="scientific">Marinoscillum luteum</name>
    <dbReference type="NCBI Taxonomy" id="861051"/>
    <lineage>
        <taxon>Bacteria</taxon>
        <taxon>Pseudomonadati</taxon>
        <taxon>Bacteroidota</taxon>
        <taxon>Cytophagia</taxon>
        <taxon>Cytophagales</taxon>
        <taxon>Reichenbachiellaceae</taxon>
        <taxon>Marinoscillum</taxon>
    </lineage>
</organism>
<keyword evidence="6" id="KW-0560">Oxidoreductase</keyword>
<evidence type="ECO:0000256" key="3">
    <source>
        <dbReference type="ARBA" id="ARBA00022643"/>
    </source>
</evidence>
<dbReference type="RefSeq" id="WP_395418929.1">
    <property type="nucleotide sequence ID" value="NZ_JBIPKE010000020.1"/>
</dbReference>
<dbReference type="InterPro" id="IPR002563">
    <property type="entry name" value="Flavin_Rdtase-like_dom"/>
</dbReference>